<dbReference type="GO" id="GO:0010181">
    <property type="term" value="F:FMN binding"/>
    <property type="evidence" value="ECO:0007669"/>
    <property type="project" value="InterPro"/>
</dbReference>
<dbReference type="PROSITE" id="PS50902">
    <property type="entry name" value="FLAVODOXIN_LIKE"/>
    <property type="match status" value="1"/>
</dbReference>
<name>A4E8C8_COLAA</name>
<comment type="caution">
    <text evidence="2">The sequence shown here is derived from an EMBL/GenBank/DDBJ whole genome shotgun (WGS) entry which is preliminary data.</text>
</comment>
<evidence type="ECO:0000313" key="3">
    <source>
        <dbReference type="Proteomes" id="UP000002979"/>
    </source>
</evidence>
<dbReference type="InterPro" id="IPR029039">
    <property type="entry name" value="Flavoprotein-like_sf"/>
</dbReference>
<dbReference type="PANTHER" id="PTHR39201:SF1">
    <property type="entry name" value="FLAVODOXIN-LIKE DOMAIN-CONTAINING PROTEIN"/>
    <property type="match status" value="1"/>
</dbReference>
<dbReference type="InterPro" id="IPR001226">
    <property type="entry name" value="Flavodoxin_CS"/>
</dbReference>
<reference evidence="2 3" key="1">
    <citation type="submission" date="2007-01" db="EMBL/GenBank/DDBJ databases">
        <title>Draft genome sequence of Collinsella aerofaciens (ATCC 25986).</title>
        <authorList>
            <person name="Sudarsanam P."/>
            <person name="Ley R."/>
            <person name="Guruge J."/>
            <person name="Turnbaugh P.J."/>
            <person name="Mahowald M."/>
            <person name="Liep D."/>
            <person name="Gordon J."/>
        </authorList>
    </citation>
    <scope>NUCLEOTIDE SEQUENCE [LARGE SCALE GENOMIC DNA]</scope>
    <source>
        <strain evidence="3">ATCC 25986 / DSM 3979 / JCM 10188 / KCTC 3647 / NCTC 11838 / VPI 1003</strain>
    </source>
</reference>
<protein>
    <recommendedName>
        <fullName evidence="1">Flavodoxin-like domain-containing protein</fullName>
    </recommendedName>
</protein>
<dbReference type="GO" id="GO:0009055">
    <property type="term" value="F:electron transfer activity"/>
    <property type="evidence" value="ECO:0007669"/>
    <property type="project" value="InterPro"/>
</dbReference>
<accession>A4E8C8</accession>
<evidence type="ECO:0000313" key="2">
    <source>
        <dbReference type="EMBL" id="EBA40144.1"/>
    </source>
</evidence>
<evidence type="ECO:0000259" key="1">
    <source>
        <dbReference type="PROSITE" id="PS50902"/>
    </source>
</evidence>
<dbReference type="AlphaFoldDB" id="A4E8C8"/>
<sequence>MRRKREMKTLILYYSYGGNTKRIAEMIQREIGGDIARMDTVVPYDGDYDEVVNQGQREIAEGYCPELKPLHIGWRDYDTIILGSPVWWYTFAPAMRSFLERADLTGKIVYPFATNGGWLGHALKDFEEACKGAIVKPGLDVQFDESMLRTSEKDIQAWINTIRTDIFCIEDVDDAPVYH</sequence>
<dbReference type="Gene3D" id="3.40.50.360">
    <property type="match status" value="1"/>
</dbReference>
<dbReference type="PANTHER" id="PTHR39201">
    <property type="entry name" value="EXPORTED PROTEIN-RELATED"/>
    <property type="match status" value="1"/>
</dbReference>
<reference evidence="2 3" key="2">
    <citation type="submission" date="2007-04" db="EMBL/GenBank/DDBJ databases">
        <authorList>
            <person name="Fulton L."/>
            <person name="Clifton S."/>
            <person name="Fulton B."/>
            <person name="Xu J."/>
            <person name="Minx P."/>
            <person name="Mardis E.R."/>
            <person name="Wilson R.K."/>
        </authorList>
    </citation>
    <scope>NUCLEOTIDE SEQUENCE [LARGE SCALE GENOMIC DNA]</scope>
    <source>
        <strain evidence="3">ATCC 25986 / DSM 3979 / JCM 10188 / KCTC 3647 / NCTC 11838 / VPI 1003</strain>
    </source>
</reference>
<dbReference type="InterPro" id="IPR008254">
    <property type="entry name" value="Flavodoxin/NO_synth"/>
</dbReference>
<gene>
    <name evidence="2" type="ORF">COLAER_00668</name>
</gene>
<dbReference type="PROSITE" id="PS00201">
    <property type="entry name" value="FLAVODOXIN"/>
    <property type="match status" value="1"/>
</dbReference>
<dbReference type="Pfam" id="PF12682">
    <property type="entry name" value="Flavodoxin_4"/>
    <property type="match status" value="1"/>
</dbReference>
<organism evidence="2 3">
    <name type="scientific">Collinsella aerofaciens (strain ATCC 25986 / DSM 3979 / JCM 10188 / KCTC 3647 / NCTC 11838 / VPI 1003)</name>
    <dbReference type="NCBI Taxonomy" id="411903"/>
    <lineage>
        <taxon>Bacteria</taxon>
        <taxon>Bacillati</taxon>
        <taxon>Actinomycetota</taxon>
        <taxon>Coriobacteriia</taxon>
        <taxon>Coriobacteriales</taxon>
        <taxon>Coriobacteriaceae</taxon>
        <taxon>Collinsella</taxon>
    </lineage>
</organism>
<dbReference type="Proteomes" id="UP000002979">
    <property type="component" value="Unassembled WGS sequence"/>
</dbReference>
<dbReference type="SUPFAM" id="SSF52218">
    <property type="entry name" value="Flavoproteins"/>
    <property type="match status" value="1"/>
</dbReference>
<feature type="domain" description="Flavodoxin-like" evidence="1">
    <location>
        <begin position="9"/>
        <end position="163"/>
    </location>
</feature>
<proteinExistence type="predicted"/>
<dbReference type="EMBL" id="AAVN02000002">
    <property type="protein sequence ID" value="EBA40144.1"/>
    <property type="molecule type" value="Genomic_DNA"/>
</dbReference>